<keyword evidence="2" id="KW-1185">Reference proteome</keyword>
<reference evidence="2" key="1">
    <citation type="submission" date="2016-10" db="EMBL/GenBank/DDBJ databases">
        <authorList>
            <person name="Varghese N."/>
            <person name="Submissions S."/>
        </authorList>
    </citation>
    <scope>NUCLEOTIDE SEQUENCE [LARGE SCALE GENOMIC DNA]</scope>
    <source>
        <strain evidence="2">CGMCC 1.9150</strain>
    </source>
</reference>
<gene>
    <name evidence="1" type="ORF">SAMN04488129_102160</name>
</gene>
<protein>
    <submittedName>
        <fullName evidence="1">Uncharacterized protein</fullName>
    </submittedName>
</protein>
<dbReference type="AlphaFoldDB" id="A0A1H7H8B5"/>
<sequence>MHEIRFTMRIDDMSLDQLLALNDHICRRIDELQARQEMEVLSRLTLGQAVSFESREGQVFGRVIKINRKTVVVQSEDNRQWKVAVSLIQPLRDV</sequence>
<name>A0A1H7H8B5_9GAMM</name>
<proteinExistence type="predicted"/>
<dbReference type="STRING" id="650850.SAMN04488129_102160"/>
<organism evidence="1 2">
    <name type="scientific">Halomonas daqiaonensis</name>
    <dbReference type="NCBI Taxonomy" id="650850"/>
    <lineage>
        <taxon>Bacteria</taxon>
        <taxon>Pseudomonadati</taxon>
        <taxon>Pseudomonadota</taxon>
        <taxon>Gammaproteobacteria</taxon>
        <taxon>Oceanospirillales</taxon>
        <taxon>Halomonadaceae</taxon>
        <taxon>Halomonas</taxon>
    </lineage>
</organism>
<evidence type="ECO:0000313" key="2">
    <source>
        <dbReference type="Proteomes" id="UP000198807"/>
    </source>
</evidence>
<dbReference type="EMBL" id="FOBC01000002">
    <property type="protein sequence ID" value="SEK46489.1"/>
    <property type="molecule type" value="Genomic_DNA"/>
</dbReference>
<dbReference type="Proteomes" id="UP000198807">
    <property type="component" value="Unassembled WGS sequence"/>
</dbReference>
<accession>A0A1H7H8B5</accession>
<dbReference type="RefSeq" id="WP_244516095.1">
    <property type="nucleotide sequence ID" value="NZ_FOBC01000002.1"/>
</dbReference>
<evidence type="ECO:0000313" key="1">
    <source>
        <dbReference type="EMBL" id="SEK46489.1"/>
    </source>
</evidence>